<dbReference type="EMBL" id="JAGHKO010000001">
    <property type="protein sequence ID" value="MBO9199876.1"/>
    <property type="molecule type" value="Genomic_DNA"/>
</dbReference>
<gene>
    <name evidence="1" type="ORF">J7I42_06345</name>
</gene>
<reference evidence="1 2" key="1">
    <citation type="submission" date="2021-03" db="EMBL/GenBank/DDBJ databases">
        <title>Assistant Professor.</title>
        <authorList>
            <person name="Huq M.A."/>
        </authorList>
    </citation>
    <scope>NUCLEOTIDE SEQUENCE [LARGE SCALE GENOMIC DNA]</scope>
    <source>
        <strain evidence="1 2">MAH-29</strain>
    </source>
</reference>
<dbReference type="RefSeq" id="WP_209137930.1">
    <property type="nucleotide sequence ID" value="NZ_JAGHKO010000001.1"/>
</dbReference>
<name>A0ABS3YPQ6_9BACT</name>
<evidence type="ECO:0000313" key="2">
    <source>
        <dbReference type="Proteomes" id="UP000677244"/>
    </source>
</evidence>
<evidence type="ECO:0000313" key="1">
    <source>
        <dbReference type="EMBL" id="MBO9199876.1"/>
    </source>
</evidence>
<sequence length="69" mass="8077">MKKNLTEGVDFYYNEQGYMVLTAQYHLERGHCCGNGCRHCPFDYVNVPEPRKSQLLNQHKQDGTTQKKQ</sequence>
<dbReference type="PANTHER" id="PTHR21037:SF2">
    <property type="entry name" value="SIMILAR TO NOVEL PROTEIN"/>
    <property type="match status" value="1"/>
</dbReference>
<comment type="caution">
    <text evidence="1">The sequence shown here is derived from an EMBL/GenBank/DDBJ whole genome shotgun (WGS) entry which is preliminary data.</text>
</comment>
<accession>A0ABS3YPQ6</accession>
<protein>
    <recommendedName>
        <fullName evidence="3">4Fe-4S ferredoxin-type domain-containing protein</fullName>
    </recommendedName>
</protein>
<proteinExistence type="predicted"/>
<evidence type="ECO:0008006" key="3">
    <source>
        <dbReference type="Google" id="ProtNLM"/>
    </source>
</evidence>
<dbReference type="Proteomes" id="UP000677244">
    <property type="component" value="Unassembled WGS sequence"/>
</dbReference>
<keyword evidence="2" id="KW-1185">Reference proteome</keyword>
<dbReference type="Pfam" id="PF17653">
    <property type="entry name" value="DUF5522"/>
    <property type="match status" value="1"/>
</dbReference>
<dbReference type="PANTHER" id="PTHR21037">
    <property type="entry name" value="39S RIBOSOMAL PROTEIN L14, MITOCHONDRIAL"/>
    <property type="match status" value="1"/>
</dbReference>
<dbReference type="InterPro" id="IPR040807">
    <property type="entry name" value="DUF5522"/>
</dbReference>
<organism evidence="1 2">
    <name type="scientific">Niastella soli</name>
    <dbReference type="NCBI Taxonomy" id="2821487"/>
    <lineage>
        <taxon>Bacteria</taxon>
        <taxon>Pseudomonadati</taxon>
        <taxon>Bacteroidota</taxon>
        <taxon>Chitinophagia</taxon>
        <taxon>Chitinophagales</taxon>
        <taxon>Chitinophagaceae</taxon>
        <taxon>Niastella</taxon>
    </lineage>
</organism>